<keyword evidence="1" id="KW-0812">Transmembrane</keyword>
<evidence type="ECO:0000313" key="3">
    <source>
        <dbReference type="Proteomes" id="UP001161669"/>
    </source>
</evidence>
<dbReference type="Proteomes" id="UP001161669">
    <property type="component" value="Segment"/>
</dbReference>
<keyword evidence="1" id="KW-0472">Membrane</keyword>
<name>A0A3T1CWE6_9VIRU</name>
<keyword evidence="1" id="KW-1133">Transmembrane helix</keyword>
<protein>
    <submittedName>
        <fullName evidence="2">Uncharacterized protein</fullName>
    </submittedName>
</protein>
<dbReference type="EMBL" id="AP018495">
    <property type="protein sequence ID" value="BBI30160.1"/>
    <property type="molecule type" value="Genomic_DNA"/>
</dbReference>
<feature type="transmembrane region" description="Helical" evidence="1">
    <location>
        <begin position="38"/>
        <end position="60"/>
    </location>
</feature>
<feature type="transmembrane region" description="Helical" evidence="1">
    <location>
        <begin position="12"/>
        <end position="32"/>
    </location>
</feature>
<organism evidence="2 3">
    <name type="scientific">Acanthamoeba castellanii medusavirus J1</name>
    <dbReference type="NCBI Taxonomy" id="3114988"/>
    <lineage>
        <taxon>Viruses</taxon>
        <taxon>Varidnaviria</taxon>
        <taxon>Bamfordvirae</taxon>
        <taxon>Nucleocytoviricota</taxon>
        <taxon>Megaviricetes</taxon>
        <taxon>Mamonoviridae</taxon>
        <taxon>Medusavirus</taxon>
        <taxon>Medusavirus medusae</taxon>
    </lineage>
</organism>
<proteinExistence type="predicted"/>
<evidence type="ECO:0000313" key="2">
    <source>
        <dbReference type="EMBL" id="BBI30160.1"/>
    </source>
</evidence>
<evidence type="ECO:0000256" key="1">
    <source>
        <dbReference type="SAM" id="Phobius"/>
    </source>
</evidence>
<keyword evidence="3" id="KW-1185">Reference proteome</keyword>
<sequence length="76" mass="7894">MSNAEEVRLGASLKLTVTGASILGTVGAFVLARRKPPGAVAEIFLAFGIVFTGIGATSYISNHAMRMARQGKANDN</sequence>
<dbReference type="KEGG" id="vg:80540512"/>
<accession>A0A3T1CWE6</accession>
<reference evidence="3" key="1">
    <citation type="journal article" date="2019" name="J. Virol.">
        <title>Medusavirus, a novel large DNA virus discovered from hot spring water.</title>
        <authorList>
            <person name="Yoshikawa G."/>
            <person name="Blanc-Mathieu R."/>
            <person name="Song C."/>
            <person name="Kayama Y."/>
            <person name="Mochizuki T."/>
            <person name="Murata K."/>
            <person name="Ogata H."/>
            <person name="Takemura M."/>
        </authorList>
    </citation>
    <scope>NUCLEOTIDE SEQUENCE [LARGE SCALE GENOMIC DNA]</scope>
</reference>